<dbReference type="AlphaFoldDB" id="A0A9C5ZEK2"/>
<dbReference type="PANTHER" id="PTHR33359:SF1">
    <property type="entry name" value="MOLYBDOPTERIN SYNTHASE SULFUR CARRIER SUBUNIT"/>
    <property type="match status" value="1"/>
</dbReference>
<keyword evidence="2" id="KW-1185">Reference proteome</keyword>
<dbReference type="GO" id="GO:0000166">
    <property type="term" value="F:nucleotide binding"/>
    <property type="evidence" value="ECO:0007669"/>
    <property type="project" value="UniProtKB-KW"/>
</dbReference>
<dbReference type="Gene3D" id="3.10.20.30">
    <property type="match status" value="1"/>
</dbReference>
<sequence>MSSSNNQPINVRLLFFAKTRELAGVNATPYQLRSRNIVVSDLLEKICTDFNLQLVRNHIILAVNERYCDNLQEVLHLEEEDEIALIPPISGG</sequence>
<name>A0A9C5ZEK2_9MUSC</name>
<proteinExistence type="predicted"/>
<dbReference type="GeneID" id="119640865"/>
<dbReference type="Pfam" id="PF02597">
    <property type="entry name" value="ThiS"/>
    <property type="match status" value="1"/>
</dbReference>
<evidence type="ECO:0000256" key="1">
    <source>
        <dbReference type="ARBA" id="ARBA00022741"/>
    </source>
</evidence>
<dbReference type="KEGG" id="gfs:119640865"/>
<dbReference type="Proteomes" id="UP000092443">
    <property type="component" value="Unplaced"/>
</dbReference>
<dbReference type="InterPro" id="IPR044672">
    <property type="entry name" value="MOCS2A"/>
</dbReference>
<dbReference type="GO" id="GO:0006777">
    <property type="term" value="P:Mo-molybdopterin cofactor biosynthetic process"/>
    <property type="evidence" value="ECO:0007669"/>
    <property type="project" value="InterPro"/>
</dbReference>
<dbReference type="CDD" id="cd00754">
    <property type="entry name" value="Ubl_MoaD"/>
    <property type="match status" value="1"/>
</dbReference>
<gene>
    <name evidence="3" type="primary">LOC119640865</name>
</gene>
<dbReference type="PANTHER" id="PTHR33359">
    <property type="entry name" value="MOLYBDOPTERIN SYNTHASE SULFUR CARRIER SUBUNIT"/>
    <property type="match status" value="1"/>
</dbReference>
<dbReference type="RefSeq" id="XP_037895072.1">
    <property type="nucleotide sequence ID" value="XM_038039144.1"/>
</dbReference>
<protein>
    <submittedName>
        <fullName evidence="3">Molybdopterin synthase sulfur carrier subunit</fullName>
    </submittedName>
</protein>
<evidence type="ECO:0000313" key="3">
    <source>
        <dbReference type="RefSeq" id="XP_037895072.1"/>
    </source>
</evidence>
<dbReference type="InterPro" id="IPR016155">
    <property type="entry name" value="Mopterin_synth/thiamin_S_b"/>
</dbReference>
<dbReference type="InterPro" id="IPR012675">
    <property type="entry name" value="Beta-grasp_dom_sf"/>
</dbReference>
<organism evidence="2 3">
    <name type="scientific">Glossina fuscipes</name>
    <dbReference type="NCBI Taxonomy" id="7396"/>
    <lineage>
        <taxon>Eukaryota</taxon>
        <taxon>Metazoa</taxon>
        <taxon>Ecdysozoa</taxon>
        <taxon>Arthropoda</taxon>
        <taxon>Hexapoda</taxon>
        <taxon>Insecta</taxon>
        <taxon>Pterygota</taxon>
        <taxon>Neoptera</taxon>
        <taxon>Endopterygota</taxon>
        <taxon>Diptera</taxon>
        <taxon>Brachycera</taxon>
        <taxon>Muscomorpha</taxon>
        <taxon>Hippoboscoidea</taxon>
        <taxon>Glossinidae</taxon>
        <taxon>Glossina</taxon>
    </lineage>
</organism>
<reference evidence="3" key="1">
    <citation type="submission" date="2025-08" db="UniProtKB">
        <authorList>
            <consortium name="RefSeq"/>
        </authorList>
    </citation>
    <scope>IDENTIFICATION</scope>
    <source>
        <tissue evidence="3">Whole body pupa</tissue>
    </source>
</reference>
<keyword evidence="1" id="KW-0547">Nucleotide-binding</keyword>
<dbReference type="GO" id="GO:1990133">
    <property type="term" value="C:molybdopterin adenylyltransferase complex"/>
    <property type="evidence" value="ECO:0007669"/>
    <property type="project" value="TreeGrafter"/>
</dbReference>
<accession>A0A9C5ZEK2</accession>
<dbReference type="InterPro" id="IPR003749">
    <property type="entry name" value="ThiS/MoaD-like"/>
</dbReference>
<dbReference type="SUPFAM" id="SSF54285">
    <property type="entry name" value="MoaD/ThiS"/>
    <property type="match status" value="1"/>
</dbReference>
<evidence type="ECO:0000313" key="2">
    <source>
        <dbReference type="Proteomes" id="UP000092443"/>
    </source>
</evidence>